<feature type="region of interest" description="Disordered" evidence="1">
    <location>
        <begin position="1"/>
        <end position="72"/>
    </location>
</feature>
<gene>
    <name evidence="2" type="ORF">V6N11_022368</name>
</gene>
<evidence type="ECO:0000313" key="3">
    <source>
        <dbReference type="Proteomes" id="UP001396334"/>
    </source>
</evidence>
<dbReference type="Proteomes" id="UP001396334">
    <property type="component" value="Unassembled WGS sequence"/>
</dbReference>
<comment type="caution">
    <text evidence="2">The sequence shown here is derived from an EMBL/GenBank/DDBJ whole genome shotgun (WGS) entry which is preliminary data.</text>
</comment>
<proteinExistence type="predicted"/>
<name>A0ABR2TJB2_9ROSI</name>
<keyword evidence="3" id="KW-1185">Reference proteome</keyword>
<evidence type="ECO:0000313" key="2">
    <source>
        <dbReference type="EMBL" id="KAK9037457.1"/>
    </source>
</evidence>
<reference evidence="2 3" key="1">
    <citation type="journal article" date="2024" name="G3 (Bethesda)">
        <title>Genome assembly of Hibiscus sabdariffa L. provides insights into metabolisms of medicinal natural products.</title>
        <authorList>
            <person name="Kim T."/>
        </authorList>
    </citation>
    <scope>NUCLEOTIDE SEQUENCE [LARGE SCALE GENOMIC DNA]</scope>
    <source>
        <strain evidence="2">TK-2024</strain>
        <tissue evidence="2">Old leaves</tissue>
    </source>
</reference>
<feature type="compositionally biased region" description="Basic and acidic residues" evidence="1">
    <location>
        <begin position="21"/>
        <end position="50"/>
    </location>
</feature>
<protein>
    <submittedName>
        <fullName evidence="2">Uncharacterized protein</fullName>
    </submittedName>
</protein>
<evidence type="ECO:0000256" key="1">
    <source>
        <dbReference type="SAM" id="MobiDB-lite"/>
    </source>
</evidence>
<sequence>MEAMIRGLQKFVEDEVEEEGKETASTDECHHNEAAWHNVPHPEERLKFWSDPDPEYLSDGNRLESNHATGAS</sequence>
<organism evidence="2 3">
    <name type="scientific">Hibiscus sabdariffa</name>
    <name type="common">roselle</name>
    <dbReference type="NCBI Taxonomy" id="183260"/>
    <lineage>
        <taxon>Eukaryota</taxon>
        <taxon>Viridiplantae</taxon>
        <taxon>Streptophyta</taxon>
        <taxon>Embryophyta</taxon>
        <taxon>Tracheophyta</taxon>
        <taxon>Spermatophyta</taxon>
        <taxon>Magnoliopsida</taxon>
        <taxon>eudicotyledons</taxon>
        <taxon>Gunneridae</taxon>
        <taxon>Pentapetalae</taxon>
        <taxon>rosids</taxon>
        <taxon>malvids</taxon>
        <taxon>Malvales</taxon>
        <taxon>Malvaceae</taxon>
        <taxon>Malvoideae</taxon>
        <taxon>Hibiscus</taxon>
    </lineage>
</organism>
<dbReference type="EMBL" id="JBBPBN010000005">
    <property type="protein sequence ID" value="KAK9037457.1"/>
    <property type="molecule type" value="Genomic_DNA"/>
</dbReference>
<accession>A0ABR2TJB2</accession>